<keyword evidence="3" id="KW-1185">Reference proteome</keyword>
<keyword evidence="1" id="KW-0812">Transmembrane</keyword>
<feature type="transmembrane region" description="Helical" evidence="1">
    <location>
        <begin position="6"/>
        <end position="25"/>
    </location>
</feature>
<keyword evidence="1" id="KW-1133">Transmembrane helix</keyword>
<feature type="transmembrane region" description="Helical" evidence="1">
    <location>
        <begin position="95"/>
        <end position="115"/>
    </location>
</feature>
<feature type="transmembrane region" description="Helical" evidence="1">
    <location>
        <begin position="32"/>
        <end position="50"/>
    </location>
</feature>
<dbReference type="Pfam" id="PF04474">
    <property type="entry name" value="DUF554"/>
    <property type="match status" value="1"/>
</dbReference>
<evidence type="ECO:0000313" key="3">
    <source>
        <dbReference type="Proteomes" id="UP000184032"/>
    </source>
</evidence>
<protein>
    <recommendedName>
        <fullName evidence="4">DUF554 domain-containing protein</fullName>
    </recommendedName>
</protein>
<dbReference type="InterPro" id="IPR007563">
    <property type="entry name" value="DUF554"/>
</dbReference>
<dbReference type="STRING" id="1120995.SAMN02745245_00581"/>
<feature type="transmembrane region" description="Helical" evidence="1">
    <location>
        <begin position="56"/>
        <end position="74"/>
    </location>
</feature>
<organism evidence="2 3">
    <name type="scientific">Anaerosphaera aminiphila DSM 21120</name>
    <dbReference type="NCBI Taxonomy" id="1120995"/>
    <lineage>
        <taxon>Bacteria</taxon>
        <taxon>Bacillati</taxon>
        <taxon>Bacillota</taxon>
        <taxon>Tissierellia</taxon>
        <taxon>Tissierellales</taxon>
        <taxon>Peptoniphilaceae</taxon>
        <taxon>Anaerosphaera</taxon>
    </lineage>
</organism>
<feature type="transmembrane region" description="Helical" evidence="1">
    <location>
        <begin position="135"/>
        <end position="154"/>
    </location>
</feature>
<dbReference type="EMBL" id="FQXI01000002">
    <property type="protein sequence ID" value="SHH11230.1"/>
    <property type="molecule type" value="Genomic_DNA"/>
</dbReference>
<sequence>MKAVIVNAIAIVIGSIIGLLFGNRLNKRYQEVVMTVVGLCVLYIGIDSVLQTDNMLILIISSIVGTLIGTWLNIEEKLNSLGSLLKKPFKNVKNENFVDGFVTSTLIFAVGAMTIVGSIEAGLLGKYDVLYTKSIIDFITAIVLASSLGLGVIFSSLSVSLFEGCIVLIAIFSSGLFSDVLIANISGVGGILIIALSLKVLNIKEIEVANMLPAVVIPIVFEVVTRFI</sequence>
<dbReference type="Proteomes" id="UP000184032">
    <property type="component" value="Unassembled WGS sequence"/>
</dbReference>
<keyword evidence="1" id="KW-0472">Membrane</keyword>
<reference evidence="3" key="1">
    <citation type="submission" date="2016-11" db="EMBL/GenBank/DDBJ databases">
        <authorList>
            <person name="Varghese N."/>
            <person name="Submissions S."/>
        </authorList>
    </citation>
    <scope>NUCLEOTIDE SEQUENCE [LARGE SCALE GENOMIC DNA]</scope>
    <source>
        <strain evidence="3">DSM 21120</strain>
    </source>
</reference>
<evidence type="ECO:0008006" key="4">
    <source>
        <dbReference type="Google" id="ProtNLM"/>
    </source>
</evidence>
<proteinExistence type="predicted"/>
<dbReference type="PANTHER" id="PTHR36111:SF2">
    <property type="entry name" value="INNER MEMBRANE PROTEIN"/>
    <property type="match status" value="1"/>
</dbReference>
<accession>A0A1M5QBD2</accession>
<dbReference type="OrthoDB" id="9797976at2"/>
<name>A0A1M5QBD2_9FIRM</name>
<evidence type="ECO:0000256" key="1">
    <source>
        <dbReference type="SAM" id="Phobius"/>
    </source>
</evidence>
<dbReference type="AlphaFoldDB" id="A0A1M5QBD2"/>
<gene>
    <name evidence="2" type="ORF">SAMN02745245_00581</name>
</gene>
<dbReference type="RefSeq" id="WP_073183580.1">
    <property type="nucleotide sequence ID" value="NZ_FQXI01000002.1"/>
</dbReference>
<feature type="transmembrane region" description="Helical" evidence="1">
    <location>
        <begin position="166"/>
        <end position="196"/>
    </location>
</feature>
<evidence type="ECO:0000313" key="2">
    <source>
        <dbReference type="EMBL" id="SHH11230.1"/>
    </source>
</evidence>
<dbReference type="PANTHER" id="PTHR36111">
    <property type="entry name" value="INNER MEMBRANE PROTEIN-RELATED"/>
    <property type="match status" value="1"/>
</dbReference>